<dbReference type="SUPFAM" id="SSF53822">
    <property type="entry name" value="Periplasmic binding protein-like I"/>
    <property type="match status" value="1"/>
</dbReference>
<evidence type="ECO:0000313" key="7">
    <source>
        <dbReference type="Proteomes" id="UP000277256"/>
    </source>
</evidence>
<keyword evidence="7" id="KW-1185">Reference proteome</keyword>
<dbReference type="Pfam" id="PF00356">
    <property type="entry name" value="LacI"/>
    <property type="match status" value="1"/>
</dbReference>
<dbReference type="InterPro" id="IPR010982">
    <property type="entry name" value="Lambda_DNA-bd_dom_sf"/>
</dbReference>
<feature type="domain" description="HTH cro/C1-type" evidence="5">
    <location>
        <begin position="9"/>
        <end position="40"/>
    </location>
</feature>
<dbReference type="Gene3D" id="1.10.260.40">
    <property type="entry name" value="lambda repressor-like DNA-binding domains"/>
    <property type="match status" value="1"/>
</dbReference>
<reference evidence="6 7" key="1">
    <citation type="submission" date="2018-12" db="EMBL/GenBank/DDBJ databases">
        <title>Glycomyces sp. YIM 121974 draft genome.</title>
        <authorList>
            <person name="Li Q."/>
        </authorList>
    </citation>
    <scope>NUCLEOTIDE SEQUENCE [LARGE SCALE GENOMIC DNA]</scope>
    <source>
        <strain evidence="6 7">YIM 121974</strain>
    </source>
</reference>
<protein>
    <submittedName>
        <fullName evidence="6">LacI family transcriptional regulator</fullName>
    </submittedName>
</protein>
<dbReference type="CDD" id="cd01392">
    <property type="entry name" value="HTH_LacI"/>
    <property type="match status" value="1"/>
</dbReference>
<dbReference type="InterPro" id="IPR046335">
    <property type="entry name" value="LacI/GalR-like_sensor"/>
</dbReference>
<feature type="domain" description="HTH lacI-type" evidence="4">
    <location>
        <begin position="10"/>
        <end position="63"/>
    </location>
</feature>
<evidence type="ECO:0000259" key="4">
    <source>
        <dbReference type="PROSITE" id="PS50932"/>
    </source>
</evidence>
<comment type="caution">
    <text evidence="6">The sequence shown here is derived from an EMBL/GenBank/DDBJ whole genome shotgun (WGS) entry which is preliminary data.</text>
</comment>
<dbReference type="EMBL" id="RSEB01000001">
    <property type="protein sequence ID" value="RRS01249.1"/>
    <property type="molecule type" value="Genomic_DNA"/>
</dbReference>
<gene>
    <name evidence="6" type="ORF">EIW28_00230</name>
</gene>
<evidence type="ECO:0000313" key="6">
    <source>
        <dbReference type="EMBL" id="RRS01249.1"/>
    </source>
</evidence>
<name>A0A426V2W4_9ACTN</name>
<dbReference type="PROSITE" id="PS50943">
    <property type="entry name" value="HTH_CROC1"/>
    <property type="match status" value="1"/>
</dbReference>
<dbReference type="Pfam" id="PF13377">
    <property type="entry name" value="Peripla_BP_3"/>
    <property type="match status" value="1"/>
</dbReference>
<dbReference type="GO" id="GO:0003700">
    <property type="term" value="F:DNA-binding transcription factor activity"/>
    <property type="evidence" value="ECO:0007669"/>
    <property type="project" value="TreeGrafter"/>
</dbReference>
<dbReference type="InterPro" id="IPR001387">
    <property type="entry name" value="Cro/C1-type_HTH"/>
</dbReference>
<accession>A0A426V2W4</accession>
<dbReference type="SMART" id="SM00354">
    <property type="entry name" value="HTH_LACI"/>
    <property type="match status" value="1"/>
</dbReference>
<dbReference type="InterPro" id="IPR000843">
    <property type="entry name" value="HTH_LacI"/>
</dbReference>
<dbReference type="AlphaFoldDB" id="A0A426V2W4"/>
<dbReference type="Gene3D" id="3.40.50.2300">
    <property type="match status" value="2"/>
</dbReference>
<dbReference type="InterPro" id="IPR028082">
    <property type="entry name" value="Peripla_BP_I"/>
</dbReference>
<evidence type="ECO:0000256" key="2">
    <source>
        <dbReference type="ARBA" id="ARBA00023125"/>
    </source>
</evidence>
<keyword evidence="3" id="KW-0804">Transcription</keyword>
<evidence type="ECO:0000256" key="3">
    <source>
        <dbReference type="ARBA" id="ARBA00023163"/>
    </source>
</evidence>
<organism evidence="6 7">
    <name type="scientific">Glycomyces terrestris</name>
    <dbReference type="NCBI Taxonomy" id="2493553"/>
    <lineage>
        <taxon>Bacteria</taxon>
        <taxon>Bacillati</taxon>
        <taxon>Actinomycetota</taxon>
        <taxon>Actinomycetes</taxon>
        <taxon>Glycomycetales</taxon>
        <taxon>Glycomycetaceae</taxon>
        <taxon>Glycomyces</taxon>
    </lineage>
</organism>
<evidence type="ECO:0000259" key="5">
    <source>
        <dbReference type="PROSITE" id="PS50943"/>
    </source>
</evidence>
<dbReference type="SUPFAM" id="SSF47413">
    <property type="entry name" value="lambda repressor-like DNA-binding domains"/>
    <property type="match status" value="1"/>
</dbReference>
<dbReference type="PANTHER" id="PTHR30146:SF153">
    <property type="entry name" value="LACTOSE OPERON REPRESSOR"/>
    <property type="match status" value="1"/>
</dbReference>
<sequence length="344" mass="35505">MNRQSRRGKVTLNDVAARAGVAPSTVSKVLNGRSDVSAATREHVLAVVAETGYAGPRPRDLPRRPALVVVLDFMASPYAGTVLQEILAAATEAGTELLLRLAPDGPVGAETADAWITELQAAGAVGLIELAVPVPEPLLAAAGARGLPVAAIDPLGAADSRVVTIGSTNWAGARSATDHVIRLGHRRIAWIGGPPHSDPSAERFQGYRAALDAADLPFDRDLVRHDAFTVEAGFANARSLLALDPRPTAVVAGNDEIAIGVLAAAKELGVDVPGDLSVTGFDGTELAEWTSPGLTSVEQPLTGMGRMAVETVLGMAKGVKPASQHLHLATTLTVRDSTGPAPAR</sequence>
<evidence type="ECO:0000256" key="1">
    <source>
        <dbReference type="ARBA" id="ARBA00023015"/>
    </source>
</evidence>
<dbReference type="GO" id="GO:0000976">
    <property type="term" value="F:transcription cis-regulatory region binding"/>
    <property type="evidence" value="ECO:0007669"/>
    <property type="project" value="TreeGrafter"/>
</dbReference>
<dbReference type="OrthoDB" id="2854648at2"/>
<dbReference type="PROSITE" id="PS50932">
    <property type="entry name" value="HTH_LACI_2"/>
    <property type="match status" value="1"/>
</dbReference>
<dbReference type="PANTHER" id="PTHR30146">
    <property type="entry name" value="LACI-RELATED TRANSCRIPTIONAL REPRESSOR"/>
    <property type="match status" value="1"/>
</dbReference>
<proteinExistence type="predicted"/>
<keyword evidence="1" id="KW-0805">Transcription regulation</keyword>
<keyword evidence="2" id="KW-0238">DNA-binding</keyword>
<dbReference type="RefSeq" id="WP_125245728.1">
    <property type="nucleotide sequence ID" value="NZ_RSEB01000001.1"/>
</dbReference>
<dbReference type="Proteomes" id="UP000277256">
    <property type="component" value="Unassembled WGS sequence"/>
</dbReference>